<sequence length="64" mass="7115">VKCGRTDSSAVKHPSVACRWSGRDRPCSVQVGIFGTCRALFGISQKLPKYLPQTLAWVHAHHRL</sequence>
<dbReference type="HOGENOM" id="CLU_163763_1_0_1"/>
<dbReference type="InParanoid" id="W4KQX4"/>
<proteinExistence type="predicted"/>
<gene>
    <name evidence="1" type="ORF">HETIRDRAFT_306643</name>
</gene>
<evidence type="ECO:0000313" key="2">
    <source>
        <dbReference type="Proteomes" id="UP000030671"/>
    </source>
</evidence>
<dbReference type="RefSeq" id="XP_009541643.1">
    <property type="nucleotide sequence ID" value="XM_009543348.1"/>
</dbReference>
<keyword evidence="2" id="KW-1185">Reference proteome</keyword>
<name>W4KQX4_HETIT</name>
<protein>
    <submittedName>
        <fullName evidence="1">Uncharacterized protein</fullName>
    </submittedName>
</protein>
<feature type="non-terminal residue" evidence="1">
    <location>
        <position position="1"/>
    </location>
</feature>
<evidence type="ECO:0000313" key="1">
    <source>
        <dbReference type="EMBL" id="ETW87780.1"/>
    </source>
</evidence>
<organism evidence="1 2">
    <name type="scientific">Heterobasidion irregulare (strain TC 32-1)</name>
    <dbReference type="NCBI Taxonomy" id="747525"/>
    <lineage>
        <taxon>Eukaryota</taxon>
        <taxon>Fungi</taxon>
        <taxon>Dikarya</taxon>
        <taxon>Basidiomycota</taxon>
        <taxon>Agaricomycotina</taxon>
        <taxon>Agaricomycetes</taxon>
        <taxon>Russulales</taxon>
        <taxon>Bondarzewiaceae</taxon>
        <taxon>Heterobasidion</taxon>
        <taxon>Heterobasidion annosum species complex</taxon>
    </lineage>
</organism>
<dbReference type="EMBL" id="KI925454">
    <property type="protein sequence ID" value="ETW87780.1"/>
    <property type="molecule type" value="Genomic_DNA"/>
</dbReference>
<reference evidence="1 2" key="1">
    <citation type="journal article" date="2012" name="New Phytol.">
        <title>Insight into trade-off between wood decay and parasitism from the genome of a fungal forest pathogen.</title>
        <authorList>
            <person name="Olson A."/>
            <person name="Aerts A."/>
            <person name="Asiegbu F."/>
            <person name="Belbahri L."/>
            <person name="Bouzid O."/>
            <person name="Broberg A."/>
            <person name="Canback B."/>
            <person name="Coutinho P.M."/>
            <person name="Cullen D."/>
            <person name="Dalman K."/>
            <person name="Deflorio G."/>
            <person name="van Diepen L.T."/>
            <person name="Dunand C."/>
            <person name="Duplessis S."/>
            <person name="Durling M."/>
            <person name="Gonthier P."/>
            <person name="Grimwood J."/>
            <person name="Fossdal C.G."/>
            <person name="Hansson D."/>
            <person name="Henrissat B."/>
            <person name="Hietala A."/>
            <person name="Himmelstrand K."/>
            <person name="Hoffmeister D."/>
            <person name="Hogberg N."/>
            <person name="James T.Y."/>
            <person name="Karlsson M."/>
            <person name="Kohler A."/>
            <person name="Kues U."/>
            <person name="Lee Y.H."/>
            <person name="Lin Y.C."/>
            <person name="Lind M."/>
            <person name="Lindquist E."/>
            <person name="Lombard V."/>
            <person name="Lucas S."/>
            <person name="Lunden K."/>
            <person name="Morin E."/>
            <person name="Murat C."/>
            <person name="Park J."/>
            <person name="Raffaello T."/>
            <person name="Rouze P."/>
            <person name="Salamov A."/>
            <person name="Schmutz J."/>
            <person name="Solheim H."/>
            <person name="Stahlberg J."/>
            <person name="Velez H."/>
            <person name="de Vries R.P."/>
            <person name="Wiebenga A."/>
            <person name="Woodward S."/>
            <person name="Yakovlev I."/>
            <person name="Garbelotto M."/>
            <person name="Martin F."/>
            <person name="Grigoriev I.V."/>
            <person name="Stenlid J."/>
        </authorList>
    </citation>
    <scope>NUCLEOTIDE SEQUENCE [LARGE SCALE GENOMIC DNA]</scope>
    <source>
        <strain evidence="1 2">TC 32-1</strain>
    </source>
</reference>
<dbReference type="KEGG" id="hir:HETIRDRAFT_306643"/>
<accession>W4KQX4</accession>
<dbReference type="GeneID" id="20669426"/>
<dbReference type="Proteomes" id="UP000030671">
    <property type="component" value="Unassembled WGS sequence"/>
</dbReference>
<dbReference type="AlphaFoldDB" id="W4KQX4"/>